<name>A0A8H4NVH4_9HYPO</name>
<sequence>MVPNDQEAPHPDTMSVMSWGSSHEYEQTLSEAIFYPESMYQEFNFPTAVSNTLWTEESFIGQSDLHSMEHNMTLEIGNSVAAEVAIALPGSKPGTLINGLLMANDDDPKQRYMPGSSFSTFALVPSSNMPCDDFSAALSETPCFGSGCTSLPTSVSILSPTQFFPFASPLMAPQTSPSIVGTDSRGRGACSSPRSKKVRFALYIVDKSMRTACAQDASNNSESHNLAQDVYQACSDVYNHNIESIRQANFVVSSTSKHHEGIILAPTQLKSEVAEQQLWQADVNFSTSSQYAPTDSLIRVFQGYGDTTDLKSHDTSLSELYAAVQKEQILHLLRHFHLVR</sequence>
<dbReference type="Proteomes" id="UP000605986">
    <property type="component" value="Unassembled WGS sequence"/>
</dbReference>
<dbReference type="AlphaFoldDB" id="A0A8H4NVH4"/>
<protein>
    <submittedName>
        <fullName evidence="1">Meiotic expression up-regulated protein 26</fullName>
    </submittedName>
</protein>
<reference evidence="1" key="1">
    <citation type="submission" date="2020-01" db="EMBL/GenBank/DDBJ databases">
        <title>Identification and distribution of gene clusters putatively required for synthesis of sphingolipid metabolism inhibitors in phylogenetically diverse species of the filamentous fungus Fusarium.</title>
        <authorList>
            <person name="Kim H.-S."/>
            <person name="Busman M."/>
            <person name="Brown D.W."/>
            <person name="Divon H."/>
            <person name="Uhlig S."/>
            <person name="Proctor R.H."/>
        </authorList>
    </citation>
    <scope>NUCLEOTIDE SEQUENCE</scope>
    <source>
        <strain evidence="1">NRRL 53441</strain>
    </source>
</reference>
<dbReference type="OrthoDB" id="5595379at2759"/>
<dbReference type="EMBL" id="JAADJG010000423">
    <property type="protein sequence ID" value="KAF4446943.1"/>
    <property type="molecule type" value="Genomic_DNA"/>
</dbReference>
<evidence type="ECO:0000313" key="2">
    <source>
        <dbReference type="Proteomes" id="UP000605986"/>
    </source>
</evidence>
<keyword evidence="2" id="KW-1185">Reference proteome</keyword>
<gene>
    <name evidence="1" type="ORF">F53441_9490</name>
</gene>
<evidence type="ECO:0000313" key="1">
    <source>
        <dbReference type="EMBL" id="KAF4446943.1"/>
    </source>
</evidence>
<accession>A0A8H4NVH4</accession>
<organism evidence="1 2">
    <name type="scientific">Fusarium austroafricanum</name>
    <dbReference type="NCBI Taxonomy" id="2364996"/>
    <lineage>
        <taxon>Eukaryota</taxon>
        <taxon>Fungi</taxon>
        <taxon>Dikarya</taxon>
        <taxon>Ascomycota</taxon>
        <taxon>Pezizomycotina</taxon>
        <taxon>Sordariomycetes</taxon>
        <taxon>Hypocreomycetidae</taxon>
        <taxon>Hypocreales</taxon>
        <taxon>Nectriaceae</taxon>
        <taxon>Fusarium</taxon>
        <taxon>Fusarium concolor species complex</taxon>
    </lineage>
</organism>
<comment type="caution">
    <text evidence="1">The sequence shown here is derived from an EMBL/GenBank/DDBJ whole genome shotgun (WGS) entry which is preliminary data.</text>
</comment>
<proteinExistence type="predicted"/>